<keyword evidence="2" id="KW-1185">Reference proteome</keyword>
<evidence type="ECO:0000313" key="1">
    <source>
        <dbReference type="EMBL" id="GAA0271079.1"/>
    </source>
</evidence>
<proteinExistence type="predicted"/>
<dbReference type="Proteomes" id="UP001501867">
    <property type="component" value="Unassembled WGS sequence"/>
</dbReference>
<gene>
    <name evidence="1" type="ORF">GCM10010302_05810</name>
</gene>
<sequence>MEVLTGPGPIKVPTTVASPTGHQVTLAWDFDAPLPRLREVRDDAGVLLRVDYTGDFEVTLTYEGGGKELARFELHLKDGLPSRLVLPASNGEYSFVTSPVGPDGPWITGRTAPTGAVETVTYSTDGNGPTPPLPYVTHFTVNPGDGMPAVETTYEYTDRTGQEAPTR</sequence>
<dbReference type="EMBL" id="BAAABV010000005">
    <property type="protein sequence ID" value="GAA0271079.1"/>
    <property type="molecule type" value="Genomic_DNA"/>
</dbReference>
<reference evidence="2" key="1">
    <citation type="journal article" date="2019" name="Int. J. Syst. Evol. Microbiol.">
        <title>The Global Catalogue of Microorganisms (GCM) 10K type strain sequencing project: providing services to taxonomists for standard genome sequencing and annotation.</title>
        <authorList>
            <consortium name="The Broad Institute Genomics Platform"/>
            <consortium name="The Broad Institute Genome Sequencing Center for Infectious Disease"/>
            <person name="Wu L."/>
            <person name="Ma J."/>
        </authorList>
    </citation>
    <scope>NUCLEOTIDE SEQUENCE [LARGE SCALE GENOMIC DNA]</scope>
    <source>
        <strain evidence="2">JCM 4505</strain>
    </source>
</reference>
<comment type="caution">
    <text evidence="1">The sequence shown here is derived from an EMBL/GenBank/DDBJ whole genome shotgun (WGS) entry which is preliminary data.</text>
</comment>
<evidence type="ECO:0008006" key="3">
    <source>
        <dbReference type="Google" id="ProtNLM"/>
    </source>
</evidence>
<accession>A0ABP3EN78</accession>
<name>A0ABP3EN78_9ACTN</name>
<protein>
    <recommendedName>
        <fullName evidence="3">YD repeat-containing protein</fullName>
    </recommendedName>
</protein>
<organism evidence="1 2">
    <name type="scientific">Streptomyces polychromogenes</name>
    <dbReference type="NCBI Taxonomy" id="67342"/>
    <lineage>
        <taxon>Bacteria</taxon>
        <taxon>Bacillati</taxon>
        <taxon>Actinomycetota</taxon>
        <taxon>Actinomycetes</taxon>
        <taxon>Kitasatosporales</taxon>
        <taxon>Streptomycetaceae</taxon>
        <taxon>Streptomyces</taxon>
    </lineage>
</organism>
<evidence type="ECO:0000313" key="2">
    <source>
        <dbReference type="Proteomes" id="UP001501867"/>
    </source>
</evidence>